<proteinExistence type="predicted"/>
<accession>A0A6H9YXK1</accession>
<reference evidence="2 3" key="1">
    <citation type="submission" date="2019-09" db="EMBL/GenBank/DDBJ databases">
        <title>Actinomadura physcomitrii sp. nov., a novel actinomycete isolated from moss [Physcomitrium sphaericum (Ludw) Fuernr].</title>
        <authorList>
            <person name="Zhuang X."/>
            <person name="Liu C."/>
        </authorList>
    </citation>
    <scope>NUCLEOTIDE SEQUENCE [LARGE SCALE GENOMIC DNA]</scope>
    <source>
        <strain evidence="2 3">HMC1</strain>
    </source>
</reference>
<evidence type="ECO:0000259" key="1">
    <source>
        <dbReference type="PROSITE" id="PS01124"/>
    </source>
</evidence>
<protein>
    <submittedName>
        <fullName evidence="2">Helix-turn-helix domain-containing protein</fullName>
    </submittedName>
</protein>
<dbReference type="RefSeq" id="WP_151556756.1">
    <property type="nucleotide sequence ID" value="NZ_WBMT01000001.1"/>
</dbReference>
<dbReference type="OrthoDB" id="2559672at2"/>
<evidence type="ECO:0000313" key="2">
    <source>
        <dbReference type="EMBL" id="KAB2352184.1"/>
    </source>
</evidence>
<feature type="domain" description="HTH araC/xylS-type" evidence="1">
    <location>
        <begin position="144"/>
        <end position="221"/>
    </location>
</feature>
<dbReference type="AlphaFoldDB" id="A0A6H9YXK1"/>
<dbReference type="InterPro" id="IPR018060">
    <property type="entry name" value="HTH_AraC"/>
</dbReference>
<sequence>MGLELESRPSDSPYIERVWRSRSVDVGQMTSVAVPLCDLVFWEQHGRIRASVQGPESKATMAPIPADATFFGIVLSLGTVIPHMATERLVDGALEIPDLTRLSVWIKGSAWRLPTYDNAEGFVDRLVREGVIVRDPVVAAVMDARPPAISQRSVQRHFVASTGLTQGAIRQIYRARHAAVLLREGMAAVEVVHQLGYFDQPHLSRSLNRYIGLTATRLAAADEAEPVSLLYKT</sequence>
<dbReference type="GO" id="GO:0003700">
    <property type="term" value="F:DNA-binding transcription factor activity"/>
    <property type="evidence" value="ECO:0007669"/>
    <property type="project" value="InterPro"/>
</dbReference>
<keyword evidence="3" id="KW-1185">Reference proteome</keyword>
<gene>
    <name evidence="2" type="ORF">F8566_00230</name>
</gene>
<evidence type="ECO:0000313" key="3">
    <source>
        <dbReference type="Proteomes" id="UP000468735"/>
    </source>
</evidence>
<organism evidence="2 3">
    <name type="scientific">Actinomadura rudentiformis</name>
    <dbReference type="NCBI Taxonomy" id="359158"/>
    <lineage>
        <taxon>Bacteria</taxon>
        <taxon>Bacillati</taxon>
        <taxon>Actinomycetota</taxon>
        <taxon>Actinomycetes</taxon>
        <taxon>Streptosporangiales</taxon>
        <taxon>Thermomonosporaceae</taxon>
        <taxon>Actinomadura</taxon>
    </lineage>
</organism>
<comment type="caution">
    <text evidence="2">The sequence shown here is derived from an EMBL/GenBank/DDBJ whole genome shotgun (WGS) entry which is preliminary data.</text>
</comment>
<dbReference type="Pfam" id="PF12833">
    <property type="entry name" value="HTH_18"/>
    <property type="match status" value="1"/>
</dbReference>
<name>A0A6H9YXK1_9ACTN</name>
<dbReference type="Proteomes" id="UP000468735">
    <property type="component" value="Unassembled WGS sequence"/>
</dbReference>
<dbReference type="Gene3D" id="1.10.10.60">
    <property type="entry name" value="Homeodomain-like"/>
    <property type="match status" value="1"/>
</dbReference>
<dbReference type="PROSITE" id="PS01124">
    <property type="entry name" value="HTH_ARAC_FAMILY_2"/>
    <property type="match status" value="1"/>
</dbReference>
<dbReference type="EMBL" id="WBMT01000001">
    <property type="protein sequence ID" value="KAB2352184.1"/>
    <property type="molecule type" value="Genomic_DNA"/>
</dbReference>
<dbReference type="GO" id="GO:0043565">
    <property type="term" value="F:sequence-specific DNA binding"/>
    <property type="evidence" value="ECO:0007669"/>
    <property type="project" value="InterPro"/>
</dbReference>
<dbReference type="SMART" id="SM00342">
    <property type="entry name" value="HTH_ARAC"/>
    <property type="match status" value="1"/>
</dbReference>